<name>A0AAN8CDE9_9TELE</name>
<organism evidence="1 2">
    <name type="scientific">Champsocephalus esox</name>
    <name type="common">pike icefish</name>
    <dbReference type="NCBI Taxonomy" id="159716"/>
    <lineage>
        <taxon>Eukaryota</taxon>
        <taxon>Metazoa</taxon>
        <taxon>Chordata</taxon>
        <taxon>Craniata</taxon>
        <taxon>Vertebrata</taxon>
        <taxon>Euteleostomi</taxon>
        <taxon>Actinopterygii</taxon>
        <taxon>Neopterygii</taxon>
        <taxon>Teleostei</taxon>
        <taxon>Neoteleostei</taxon>
        <taxon>Acanthomorphata</taxon>
        <taxon>Eupercaria</taxon>
        <taxon>Perciformes</taxon>
        <taxon>Notothenioidei</taxon>
        <taxon>Channichthyidae</taxon>
        <taxon>Champsocephalus</taxon>
    </lineage>
</organism>
<comment type="caution">
    <text evidence="1">The sequence shown here is derived from an EMBL/GenBank/DDBJ whole genome shotgun (WGS) entry which is preliminary data.</text>
</comment>
<dbReference type="AlphaFoldDB" id="A0AAN8CDE9"/>
<accession>A0AAN8CDE9</accession>
<sequence length="75" mass="8173">MQASFISGSGAAWMYGERGRRGGREKKKRGLCLGLDLNMGGAKRGVRIQIVTRPPPRYSGVGSCYKILQTNGSRE</sequence>
<gene>
    <name evidence="1" type="ORF">CesoFtcFv8_007133</name>
</gene>
<evidence type="ECO:0000313" key="2">
    <source>
        <dbReference type="Proteomes" id="UP001335648"/>
    </source>
</evidence>
<protein>
    <submittedName>
        <fullName evidence="1">Uncharacterized protein</fullName>
    </submittedName>
</protein>
<evidence type="ECO:0000313" key="1">
    <source>
        <dbReference type="EMBL" id="KAK5901810.1"/>
    </source>
</evidence>
<keyword evidence="2" id="KW-1185">Reference proteome</keyword>
<reference evidence="1 2" key="1">
    <citation type="journal article" date="2023" name="Mol. Biol. Evol.">
        <title>Genomics of Secondarily Temperate Adaptation in the Only Non-Antarctic Icefish.</title>
        <authorList>
            <person name="Rivera-Colon A.G."/>
            <person name="Rayamajhi N."/>
            <person name="Minhas B.F."/>
            <person name="Madrigal G."/>
            <person name="Bilyk K.T."/>
            <person name="Yoon V."/>
            <person name="Hune M."/>
            <person name="Gregory S."/>
            <person name="Cheng C.H.C."/>
            <person name="Catchen J.M."/>
        </authorList>
    </citation>
    <scope>NUCLEOTIDE SEQUENCE [LARGE SCALE GENOMIC DNA]</scope>
    <source>
        <strain evidence="1">JC2023a</strain>
    </source>
</reference>
<dbReference type="EMBL" id="JAULUE010002051">
    <property type="protein sequence ID" value="KAK5901810.1"/>
    <property type="molecule type" value="Genomic_DNA"/>
</dbReference>
<proteinExistence type="predicted"/>
<dbReference type="Proteomes" id="UP001335648">
    <property type="component" value="Unassembled WGS sequence"/>
</dbReference>